<sequence>MALTDRTNNAKEDRVRRLYRRQLDGLSARALVYDHAEKEQCSINTAWRDWAEVKKSLMKTGKLTAKTCSHVCNTCGLNSSIRP</sequence>
<reference evidence="1" key="1">
    <citation type="journal article" date="2010" name="ISME J.">
        <title>Metagenome of the Mediterranean deep chlorophyll maximum studied by direct and fosmid library 454 pyrosequencing.</title>
        <authorList>
            <person name="Ghai R."/>
            <person name="Martin-Cuadrado A.B."/>
            <person name="Molto A.G."/>
            <person name="Heredia I.G."/>
            <person name="Cabrera R."/>
            <person name="Martin J."/>
            <person name="Verdu M."/>
            <person name="Deschamps P."/>
            <person name="Moreira D."/>
            <person name="Lopez-Garcia P."/>
            <person name="Mira A."/>
            <person name="Rodriguez-Valera F."/>
        </authorList>
    </citation>
    <scope>NUCLEOTIDE SEQUENCE</scope>
</reference>
<dbReference type="EMBL" id="GU943153">
    <property type="protein sequence ID" value="ADD96635.1"/>
    <property type="molecule type" value="Genomic_DNA"/>
</dbReference>
<accession>D6PLN4</accession>
<dbReference type="AlphaFoldDB" id="D6PLN4"/>
<organism evidence="1">
    <name type="scientific">uncultured organism MedDCM-OCT-S12-C92</name>
    <dbReference type="NCBI Taxonomy" id="743668"/>
    <lineage>
        <taxon>unclassified sequences</taxon>
        <taxon>environmental samples</taxon>
    </lineage>
</organism>
<name>D6PLN4_9ZZZZ</name>
<proteinExistence type="predicted"/>
<protein>
    <submittedName>
        <fullName evidence="1">Uncharacterized protein</fullName>
    </submittedName>
</protein>
<evidence type="ECO:0000313" key="1">
    <source>
        <dbReference type="EMBL" id="ADD96635.1"/>
    </source>
</evidence>